<feature type="domain" description="Prokaryotic-type class I peptide chain release factors" evidence="3">
    <location>
        <begin position="37"/>
        <end position="162"/>
    </location>
</feature>
<dbReference type="Proteomes" id="UP000319514">
    <property type="component" value="Unassembled WGS sequence"/>
</dbReference>
<proteinExistence type="inferred from homology"/>
<dbReference type="Pfam" id="PF00472">
    <property type="entry name" value="RF-1"/>
    <property type="match status" value="1"/>
</dbReference>
<reference evidence="4 5" key="1">
    <citation type="submission" date="2019-06" db="EMBL/GenBank/DDBJ databases">
        <title>Sequencing the genomes of 1000 actinobacteria strains.</title>
        <authorList>
            <person name="Klenk H.-P."/>
        </authorList>
    </citation>
    <scope>NUCLEOTIDE SEQUENCE [LARGE SCALE GENOMIC DNA]</scope>
    <source>
        <strain evidence="4 5">DSM 18082</strain>
    </source>
</reference>
<feature type="compositionally biased region" description="Basic and acidic residues" evidence="2">
    <location>
        <begin position="157"/>
        <end position="168"/>
    </location>
</feature>
<accession>A0A542ZGU8</accession>
<dbReference type="Gene3D" id="3.30.160.20">
    <property type="match status" value="1"/>
</dbReference>
<comment type="caution">
    <text evidence="4">The sequence shown here is derived from an EMBL/GenBank/DDBJ whole genome shotgun (WGS) entry which is preliminary data.</text>
</comment>
<evidence type="ECO:0000259" key="3">
    <source>
        <dbReference type="Pfam" id="PF00472"/>
    </source>
</evidence>
<dbReference type="PANTHER" id="PTHR47814:SF1">
    <property type="entry name" value="PEPTIDYL-TRNA HYDROLASE ARFB"/>
    <property type="match status" value="1"/>
</dbReference>
<sequence>MLQRPPVAGRMPGVRTHRGDPGEDLVVGPAPGVRQPLAIPAAELRERFSRSSGPGGQGVNTTDSRVELRFDVAGSTAFTDDQRTRLLDALASRLAGTELVVTASEHRAQRQNRAAARARLAAYLLEGLAPPPASRRATRPTKGSQRRRLEGKRRRGETKSLRGRVQDG</sequence>
<keyword evidence="5" id="KW-1185">Reference proteome</keyword>
<dbReference type="InterPro" id="IPR045853">
    <property type="entry name" value="Pep_chain_release_fac_I_sf"/>
</dbReference>
<dbReference type="GO" id="GO:0003747">
    <property type="term" value="F:translation release factor activity"/>
    <property type="evidence" value="ECO:0007669"/>
    <property type="project" value="InterPro"/>
</dbReference>
<evidence type="ECO:0000256" key="2">
    <source>
        <dbReference type="SAM" id="MobiDB-lite"/>
    </source>
</evidence>
<dbReference type="EMBL" id="VFOQ01000001">
    <property type="protein sequence ID" value="TQL59541.1"/>
    <property type="molecule type" value="Genomic_DNA"/>
</dbReference>
<dbReference type="NCBIfam" id="NF006718">
    <property type="entry name" value="PRK09256.1"/>
    <property type="match status" value="1"/>
</dbReference>
<dbReference type="GO" id="GO:0072344">
    <property type="term" value="P:rescue of stalled ribosome"/>
    <property type="evidence" value="ECO:0007669"/>
    <property type="project" value="TreeGrafter"/>
</dbReference>
<dbReference type="AlphaFoldDB" id="A0A542ZGU8"/>
<dbReference type="SUPFAM" id="SSF75620">
    <property type="entry name" value="Release factor"/>
    <property type="match status" value="1"/>
</dbReference>
<name>A0A542ZGU8_9MICO</name>
<feature type="region of interest" description="Disordered" evidence="2">
    <location>
        <begin position="127"/>
        <end position="168"/>
    </location>
</feature>
<evidence type="ECO:0000256" key="1">
    <source>
        <dbReference type="ARBA" id="ARBA00010835"/>
    </source>
</evidence>
<feature type="region of interest" description="Disordered" evidence="2">
    <location>
        <begin position="46"/>
        <end position="65"/>
    </location>
</feature>
<evidence type="ECO:0000313" key="5">
    <source>
        <dbReference type="Proteomes" id="UP000319514"/>
    </source>
</evidence>
<gene>
    <name evidence="4" type="ORF">FB474_0896</name>
</gene>
<evidence type="ECO:0000313" key="4">
    <source>
        <dbReference type="EMBL" id="TQL59541.1"/>
    </source>
</evidence>
<feature type="compositionally biased region" description="Basic residues" evidence="2">
    <location>
        <begin position="136"/>
        <end position="156"/>
    </location>
</feature>
<protein>
    <submittedName>
        <fullName evidence="4">Ribosome-associated protein</fullName>
    </submittedName>
</protein>
<dbReference type="GO" id="GO:0043022">
    <property type="term" value="F:ribosome binding"/>
    <property type="evidence" value="ECO:0007669"/>
    <property type="project" value="TreeGrafter"/>
</dbReference>
<feature type="region of interest" description="Disordered" evidence="2">
    <location>
        <begin position="1"/>
        <end position="33"/>
    </location>
</feature>
<organism evidence="4 5">
    <name type="scientific">Oryzihumus leptocrescens</name>
    <dbReference type="NCBI Taxonomy" id="297536"/>
    <lineage>
        <taxon>Bacteria</taxon>
        <taxon>Bacillati</taxon>
        <taxon>Actinomycetota</taxon>
        <taxon>Actinomycetes</taxon>
        <taxon>Micrococcales</taxon>
        <taxon>Intrasporangiaceae</taxon>
        <taxon>Oryzihumus</taxon>
    </lineage>
</organism>
<dbReference type="GO" id="GO:0004045">
    <property type="term" value="F:peptidyl-tRNA hydrolase activity"/>
    <property type="evidence" value="ECO:0007669"/>
    <property type="project" value="TreeGrafter"/>
</dbReference>
<dbReference type="InterPro" id="IPR000352">
    <property type="entry name" value="Pep_chain_release_fac_I"/>
</dbReference>
<comment type="similarity">
    <text evidence="1">Belongs to the prokaryotic/mitochondrial release factor family.</text>
</comment>
<dbReference type="PANTHER" id="PTHR47814">
    <property type="entry name" value="PEPTIDYL-TRNA HYDROLASE ARFB"/>
    <property type="match status" value="1"/>
</dbReference>